<dbReference type="EMBL" id="KV423928">
    <property type="protein sequence ID" value="KZT60776.1"/>
    <property type="molecule type" value="Genomic_DNA"/>
</dbReference>
<name>A0A165IMR4_9BASI</name>
<sequence>MFGKWCGLCRLVGGWSLVLHATRLYMPLLRRIVFRRRSAFGGFRRQPRTLHIPNLDMVCLKPHHPVVRHRRKRRTVNLENYRHAYDAHAERRL</sequence>
<protein>
    <submittedName>
        <fullName evidence="1">Uncharacterized protein</fullName>
    </submittedName>
</protein>
<organism evidence="1 2">
    <name type="scientific">Calocera cornea HHB12733</name>
    <dbReference type="NCBI Taxonomy" id="1353952"/>
    <lineage>
        <taxon>Eukaryota</taxon>
        <taxon>Fungi</taxon>
        <taxon>Dikarya</taxon>
        <taxon>Basidiomycota</taxon>
        <taxon>Agaricomycotina</taxon>
        <taxon>Dacrymycetes</taxon>
        <taxon>Dacrymycetales</taxon>
        <taxon>Dacrymycetaceae</taxon>
        <taxon>Calocera</taxon>
    </lineage>
</organism>
<keyword evidence="2" id="KW-1185">Reference proteome</keyword>
<evidence type="ECO:0000313" key="2">
    <source>
        <dbReference type="Proteomes" id="UP000076842"/>
    </source>
</evidence>
<dbReference type="InParanoid" id="A0A165IMR4"/>
<evidence type="ECO:0000313" key="1">
    <source>
        <dbReference type="EMBL" id="KZT60776.1"/>
    </source>
</evidence>
<proteinExistence type="predicted"/>
<gene>
    <name evidence="1" type="ORF">CALCODRAFT_492037</name>
</gene>
<dbReference type="Proteomes" id="UP000076842">
    <property type="component" value="Unassembled WGS sequence"/>
</dbReference>
<accession>A0A165IMR4</accession>
<reference evidence="1 2" key="1">
    <citation type="journal article" date="2016" name="Mol. Biol. Evol.">
        <title>Comparative Genomics of Early-Diverging Mushroom-Forming Fungi Provides Insights into the Origins of Lignocellulose Decay Capabilities.</title>
        <authorList>
            <person name="Nagy L.G."/>
            <person name="Riley R."/>
            <person name="Tritt A."/>
            <person name="Adam C."/>
            <person name="Daum C."/>
            <person name="Floudas D."/>
            <person name="Sun H."/>
            <person name="Yadav J.S."/>
            <person name="Pangilinan J."/>
            <person name="Larsson K.H."/>
            <person name="Matsuura K."/>
            <person name="Barry K."/>
            <person name="Labutti K."/>
            <person name="Kuo R."/>
            <person name="Ohm R.A."/>
            <person name="Bhattacharya S.S."/>
            <person name="Shirouzu T."/>
            <person name="Yoshinaga Y."/>
            <person name="Martin F.M."/>
            <person name="Grigoriev I.V."/>
            <person name="Hibbett D.S."/>
        </authorList>
    </citation>
    <scope>NUCLEOTIDE SEQUENCE [LARGE SCALE GENOMIC DNA]</scope>
    <source>
        <strain evidence="1 2">HHB12733</strain>
    </source>
</reference>
<dbReference type="AlphaFoldDB" id="A0A165IMR4"/>